<proteinExistence type="predicted"/>
<evidence type="ECO:0000313" key="1">
    <source>
        <dbReference type="EMBL" id="MDE8648104.1"/>
    </source>
</evidence>
<sequence length="274" mass="30862">MRDALRQYAGDIPTLIIPFTALDQAGIIRESIEILDSKPEGYERTPRQGDAPPMGAKIKSATTYHDFAGEWQWRSEGDPIHLTSDNQEIRLDNDGLYRWHTVRHWLGDSLISAKIQFGKDAQRVKFLSSFDRQETNRLYFLCQLPRTAAVTFEDAIEALKPDPVVLAEGMGRTVTRQGDMFAVPITKLTKRDLTKSGAKFSLSAKSVPLIGTSHTATLIATMPDGTQYARGTMYHKPSLVTWGREPEHRSQKMGDGKTWHLIVKNTVPVRKRRG</sequence>
<organism evidence="1 2">
    <name type="scientific">Rhodococcus qingshengii</name>
    <dbReference type="NCBI Taxonomy" id="334542"/>
    <lineage>
        <taxon>Bacteria</taxon>
        <taxon>Bacillati</taxon>
        <taxon>Actinomycetota</taxon>
        <taxon>Actinomycetes</taxon>
        <taxon>Mycobacteriales</taxon>
        <taxon>Nocardiaceae</taxon>
        <taxon>Rhodococcus</taxon>
        <taxon>Rhodococcus erythropolis group</taxon>
    </lineage>
</organism>
<evidence type="ECO:0000313" key="2">
    <source>
        <dbReference type="Proteomes" id="UP001217325"/>
    </source>
</evidence>
<dbReference type="RefSeq" id="WP_275232341.1">
    <property type="nucleotide sequence ID" value="NZ_JARDXE010000017.1"/>
</dbReference>
<accession>A0AAW6LN02</accession>
<name>A0AAW6LN02_RHOSG</name>
<comment type="caution">
    <text evidence="1">The sequence shown here is derived from an EMBL/GenBank/DDBJ whole genome shotgun (WGS) entry which is preliminary data.</text>
</comment>
<reference evidence="1" key="1">
    <citation type="submission" date="2023-02" db="EMBL/GenBank/DDBJ databases">
        <title>A novel hydrolase synthesized by Rhodococcus erythropolis HQ is responsible for the detoxification of Zearalenone.</title>
        <authorList>
            <person name="Hu J."/>
            <person name="Xu J."/>
        </authorList>
    </citation>
    <scope>NUCLEOTIDE SEQUENCE</scope>
    <source>
        <strain evidence="1">HQ</strain>
    </source>
</reference>
<dbReference type="Proteomes" id="UP001217325">
    <property type="component" value="Unassembled WGS sequence"/>
</dbReference>
<dbReference type="AlphaFoldDB" id="A0AAW6LN02"/>
<gene>
    <name evidence="1" type="ORF">PXH69_24360</name>
</gene>
<protein>
    <submittedName>
        <fullName evidence="1">Uncharacterized protein</fullName>
    </submittedName>
</protein>
<dbReference type="EMBL" id="JARDXE010000017">
    <property type="protein sequence ID" value="MDE8648104.1"/>
    <property type="molecule type" value="Genomic_DNA"/>
</dbReference>